<accession>I4AGB3</accession>
<protein>
    <submittedName>
        <fullName evidence="2">Uncharacterized protein</fullName>
    </submittedName>
</protein>
<organism evidence="2 3">
    <name type="scientific">Bernardetia litoralis (strain ATCC 23117 / DSM 6794 / NBRC 15988 / NCIMB 1366 / Fx l1 / Sio-4)</name>
    <name type="common">Flexibacter litoralis</name>
    <dbReference type="NCBI Taxonomy" id="880071"/>
    <lineage>
        <taxon>Bacteria</taxon>
        <taxon>Pseudomonadati</taxon>
        <taxon>Bacteroidota</taxon>
        <taxon>Cytophagia</taxon>
        <taxon>Cytophagales</taxon>
        <taxon>Bernardetiaceae</taxon>
        <taxon>Bernardetia</taxon>
    </lineage>
</organism>
<keyword evidence="1" id="KW-0812">Transmembrane</keyword>
<keyword evidence="3" id="KW-1185">Reference proteome</keyword>
<dbReference type="KEGG" id="fli:Fleli_0524"/>
<name>I4AGB3_BERLS</name>
<keyword evidence="1" id="KW-0472">Membrane</keyword>
<proteinExistence type="predicted"/>
<dbReference type="HOGENOM" id="CLU_1313890_0_0_10"/>
<dbReference type="AlphaFoldDB" id="I4AGB3"/>
<feature type="transmembrane region" description="Helical" evidence="1">
    <location>
        <begin position="124"/>
        <end position="143"/>
    </location>
</feature>
<dbReference type="RefSeq" id="WP_014796458.1">
    <property type="nucleotide sequence ID" value="NC_018018.1"/>
</dbReference>
<dbReference type="eggNOG" id="ENOG502ZXQQ">
    <property type="taxonomic scope" value="Bacteria"/>
</dbReference>
<dbReference type="Proteomes" id="UP000006054">
    <property type="component" value="Chromosome"/>
</dbReference>
<feature type="transmembrane region" description="Helical" evidence="1">
    <location>
        <begin position="149"/>
        <end position="167"/>
    </location>
</feature>
<dbReference type="STRING" id="880071.Fleli_0524"/>
<evidence type="ECO:0000256" key="1">
    <source>
        <dbReference type="SAM" id="Phobius"/>
    </source>
</evidence>
<evidence type="ECO:0000313" key="2">
    <source>
        <dbReference type="EMBL" id="AFM02998.1"/>
    </source>
</evidence>
<sequence>MSTFSFLKPKENKNPLESKISKDFLLQNNEVKKYFSEPSYSISIPQKHADSISQKIVSIPSFEQNASFKPFWVAFPEQEQHIIQTDLISRWTLTDKTLIYKRERKQKQFILSQIAKIELHYKRLMFPLLLGGIGGTFSIVASFKGSLNSWIGMGLGAVGLLLFYYGIKGRHQLEIYMKNNAVHTFFIEDKGKNWDTFFKKLNYFWKLNK</sequence>
<dbReference type="EMBL" id="CP003345">
    <property type="protein sequence ID" value="AFM02998.1"/>
    <property type="molecule type" value="Genomic_DNA"/>
</dbReference>
<keyword evidence="1" id="KW-1133">Transmembrane helix</keyword>
<gene>
    <name evidence="2" type="ordered locus">Fleli_0524</name>
</gene>
<reference evidence="3" key="1">
    <citation type="submission" date="2012-06" db="EMBL/GenBank/DDBJ databases">
        <title>The complete genome of Flexibacter litoralis DSM 6794.</title>
        <authorList>
            <person name="Lucas S."/>
            <person name="Copeland A."/>
            <person name="Lapidus A."/>
            <person name="Glavina del Rio T."/>
            <person name="Dalin E."/>
            <person name="Tice H."/>
            <person name="Bruce D."/>
            <person name="Goodwin L."/>
            <person name="Pitluck S."/>
            <person name="Peters L."/>
            <person name="Ovchinnikova G."/>
            <person name="Lu M."/>
            <person name="Kyrpides N."/>
            <person name="Mavromatis K."/>
            <person name="Ivanova N."/>
            <person name="Brettin T."/>
            <person name="Detter J.C."/>
            <person name="Han C."/>
            <person name="Larimer F."/>
            <person name="Land M."/>
            <person name="Hauser L."/>
            <person name="Markowitz V."/>
            <person name="Cheng J.-F."/>
            <person name="Hugenholtz P."/>
            <person name="Woyke T."/>
            <person name="Wu D."/>
            <person name="Spring S."/>
            <person name="Lang E."/>
            <person name="Kopitz M."/>
            <person name="Brambilla E."/>
            <person name="Klenk H.-P."/>
            <person name="Eisen J.A."/>
        </authorList>
    </citation>
    <scope>NUCLEOTIDE SEQUENCE [LARGE SCALE GENOMIC DNA]</scope>
    <source>
        <strain evidence="3">ATCC 23117 / DSM 6794 / NBRC 15988 / NCIMB 1366 / Sio-4</strain>
    </source>
</reference>
<dbReference type="OrthoDB" id="979537at2"/>
<evidence type="ECO:0000313" key="3">
    <source>
        <dbReference type="Proteomes" id="UP000006054"/>
    </source>
</evidence>